<keyword evidence="2" id="KW-1185">Reference proteome</keyword>
<name>A0A086ZJQ9_9BIFI</name>
<accession>A0A086ZJQ9</accession>
<dbReference type="AlphaFoldDB" id="A0A086ZJQ9"/>
<proteinExistence type="predicted"/>
<organism evidence="1 2">
    <name type="scientific">Bifidobacterium bohemicum DSM 22767</name>
    <dbReference type="NCBI Taxonomy" id="1437606"/>
    <lineage>
        <taxon>Bacteria</taxon>
        <taxon>Bacillati</taxon>
        <taxon>Actinomycetota</taxon>
        <taxon>Actinomycetes</taxon>
        <taxon>Bifidobacteriales</taxon>
        <taxon>Bifidobacteriaceae</taxon>
        <taxon>Bifidobacterium</taxon>
    </lineage>
</organism>
<dbReference type="Proteomes" id="UP000029096">
    <property type="component" value="Unassembled WGS sequence"/>
</dbReference>
<evidence type="ECO:0000313" key="2">
    <source>
        <dbReference type="Proteomes" id="UP000029096"/>
    </source>
</evidence>
<dbReference type="SUPFAM" id="SSF56091">
    <property type="entry name" value="DNA ligase/mRNA capping enzyme, catalytic domain"/>
    <property type="match status" value="1"/>
</dbReference>
<sequence length="84" mass="9356">MVGLPQAAFLLSVFVRLVGSCDVPRVLTVQVPIPGPVQLAAHNTVGYQPVVRSFLVKVTYTQEWKVDGRRCIVTRRPQLRTRVA</sequence>
<dbReference type="STRING" id="1437606.BBOH_0231"/>
<evidence type="ECO:0000313" key="1">
    <source>
        <dbReference type="EMBL" id="KFI46759.1"/>
    </source>
</evidence>
<gene>
    <name evidence="1" type="ORF">BBOH_0231</name>
</gene>
<protein>
    <submittedName>
        <fullName evidence="1">Uncharacterized protein</fullName>
    </submittedName>
</protein>
<comment type="caution">
    <text evidence="1">The sequence shown here is derived from an EMBL/GenBank/DDBJ whole genome shotgun (WGS) entry which is preliminary data.</text>
</comment>
<reference evidence="1 2" key="1">
    <citation type="submission" date="2014-03" db="EMBL/GenBank/DDBJ databases">
        <title>Genomics of Bifidobacteria.</title>
        <authorList>
            <person name="Ventura M."/>
            <person name="Milani C."/>
            <person name="Lugli G.A."/>
        </authorList>
    </citation>
    <scope>NUCLEOTIDE SEQUENCE [LARGE SCALE GENOMIC DNA]</scope>
    <source>
        <strain evidence="1 2">DSM 22767</strain>
    </source>
</reference>
<dbReference type="EMBL" id="JGYP01000001">
    <property type="protein sequence ID" value="KFI46759.1"/>
    <property type="molecule type" value="Genomic_DNA"/>
</dbReference>